<protein>
    <recommendedName>
        <fullName evidence="2">F-box associated domain-containing protein</fullName>
    </recommendedName>
</protein>
<evidence type="ECO:0000313" key="1">
    <source>
        <dbReference type="EMBL" id="KAL0304055.1"/>
    </source>
</evidence>
<dbReference type="PANTHER" id="PTHR35546:SF134">
    <property type="entry name" value="F-BOX ASSOCIATED DOMAIN-CONTAINING PROTEIN"/>
    <property type="match status" value="1"/>
</dbReference>
<name>A0AAW2KAV1_SESRA</name>
<sequence length="197" mass="22878">MYPFYKVVCVRDSELAGELFQIEVYSSESGAWRVSGEPFDSSASFQHGVYWNGSVHWINEEAEEILNTWTMLRPGAVDGYGYPYGRNVGYFGESCDHLHIIVSYDTETALDVYEMERDYSEWFVKYRVDRTAVAAAFPQMRYGHFSVFSLVRGKEECSFLLLRTPSKVVRVNLVCNTFEEIFYPRDALFNMYKSCQL</sequence>
<evidence type="ECO:0008006" key="2">
    <source>
        <dbReference type="Google" id="ProtNLM"/>
    </source>
</evidence>
<dbReference type="EMBL" id="JACGWJ010000029">
    <property type="protein sequence ID" value="KAL0304055.1"/>
    <property type="molecule type" value="Genomic_DNA"/>
</dbReference>
<dbReference type="AlphaFoldDB" id="A0AAW2KAV1"/>
<accession>A0AAW2KAV1</accession>
<dbReference type="PANTHER" id="PTHR35546">
    <property type="entry name" value="F-BOX PROTEIN INTERACTION DOMAIN PROTEIN-RELATED"/>
    <property type="match status" value="1"/>
</dbReference>
<dbReference type="InterPro" id="IPR055290">
    <property type="entry name" value="At3g26010-like"/>
</dbReference>
<reference evidence="1" key="1">
    <citation type="submission" date="2020-06" db="EMBL/GenBank/DDBJ databases">
        <authorList>
            <person name="Li T."/>
            <person name="Hu X."/>
            <person name="Zhang T."/>
            <person name="Song X."/>
            <person name="Zhang H."/>
            <person name="Dai N."/>
            <person name="Sheng W."/>
            <person name="Hou X."/>
            <person name="Wei L."/>
        </authorList>
    </citation>
    <scope>NUCLEOTIDE SEQUENCE</scope>
    <source>
        <strain evidence="1">G02</strain>
        <tissue evidence="1">Leaf</tissue>
    </source>
</reference>
<proteinExistence type="predicted"/>
<comment type="caution">
    <text evidence="1">The sequence shown here is derived from an EMBL/GenBank/DDBJ whole genome shotgun (WGS) entry which is preliminary data.</text>
</comment>
<gene>
    <name evidence="1" type="ORF">Sradi_6273600</name>
</gene>
<organism evidence="1">
    <name type="scientific">Sesamum radiatum</name>
    <name type="common">Black benniseed</name>
    <dbReference type="NCBI Taxonomy" id="300843"/>
    <lineage>
        <taxon>Eukaryota</taxon>
        <taxon>Viridiplantae</taxon>
        <taxon>Streptophyta</taxon>
        <taxon>Embryophyta</taxon>
        <taxon>Tracheophyta</taxon>
        <taxon>Spermatophyta</taxon>
        <taxon>Magnoliopsida</taxon>
        <taxon>eudicotyledons</taxon>
        <taxon>Gunneridae</taxon>
        <taxon>Pentapetalae</taxon>
        <taxon>asterids</taxon>
        <taxon>lamiids</taxon>
        <taxon>Lamiales</taxon>
        <taxon>Pedaliaceae</taxon>
        <taxon>Sesamum</taxon>
    </lineage>
</organism>
<reference evidence="1" key="2">
    <citation type="journal article" date="2024" name="Plant">
        <title>Genomic evolution and insights into agronomic trait innovations of Sesamum species.</title>
        <authorList>
            <person name="Miao H."/>
            <person name="Wang L."/>
            <person name="Qu L."/>
            <person name="Liu H."/>
            <person name="Sun Y."/>
            <person name="Le M."/>
            <person name="Wang Q."/>
            <person name="Wei S."/>
            <person name="Zheng Y."/>
            <person name="Lin W."/>
            <person name="Duan Y."/>
            <person name="Cao H."/>
            <person name="Xiong S."/>
            <person name="Wang X."/>
            <person name="Wei L."/>
            <person name="Li C."/>
            <person name="Ma Q."/>
            <person name="Ju M."/>
            <person name="Zhao R."/>
            <person name="Li G."/>
            <person name="Mu C."/>
            <person name="Tian Q."/>
            <person name="Mei H."/>
            <person name="Zhang T."/>
            <person name="Gao T."/>
            <person name="Zhang H."/>
        </authorList>
    </citation>
    <scope>NUCLEOTIDE SEQUENCE</scope>
    <source>
        <strain evidence="1">G02</strain>
    </source>
</reference>